<comment type="subcellular location">
    <subcellularLocation>
        <location evidence="1">Membrane</location>
        <topology evidence="1">Single-pass type I membrane protein</topology>
    </subcellularLocation>
</comment>
<organism evidence="15 16">
    <name type="scientific">Phrynocephalus forsythii</name>
    <dbReference type="NCBI Taxonomy" id="171643"/>
    <lineage>
        <taxon>Eukaryota</taxon>
        <taxon>Metazoa</taxon>
        <taxon>Chordata</taxon>
        <taxon>Craniata</taxon>
        <taxon>Vertebrata</taxon>
        <taxon>Euteleostomi</taxon>
        <taxon>Lepidosauria</taxon>
        <taxon>Squamata</taxon>
        <taxon>Bifurcata</taxon>
        <taxon>Unidentata</taxon>
        <taxon>Episquamata</taxon>
        <taxon>Toxicofera</taxon>
        <taxon>Iguania</taxon>
        <taxon>Acrodonta</taxon>
        <taxon>Agamidae</taxon>
        <taxon>Agaminae</taxon>
        <taxon>Phrynocephalus</taxon>
    </lineage>
</organism>
<keyword evidence="2" id="KW-0490">MHC I</keyword>
<gene>
    <name evidence="15" type="ORF">JRQ81_012255</name>
</gene>
<reference evidence="15" key="1">
    <citation type="journal article" date="2023" name="DNA Res.">
        <title>Chromosome-level genome assembly of Phrynocephalus forsythii using third-generation DNA sequencing and Hi-C analysis.</title>
        <authorList>
            <person name="Qi Y."/>
            <person name="Zhao W."/>
            <person name="Zhao Y."/>
            <person name="Niu C."/>
            <person name="Cao S."/>
            <person name="Zhang Y."/>
        </authorList>
    </citation>
    <scope>NUCLEOTIDE SEQUENCE</scope>
    <source>
        <tissue evidence="15">Muscle</tissue>
    </source>
</reference>
<dbReference type="InterPro" id="IPR001039">
    <property type="entry name" value="MHC_I_a_a1/a2"/>
</dbReference>
<evidence type="ECO:0000313" key="16">
    <source>
        <dbReference type="Proteomes" id="UP001142489"/>
    </source>
</evidence>
<evidence type="ECO:0000259" key="14">
    <source>
        <dbReference type="PROSITE" id="PS50835"/>
    </source>
</evidence>
<dbReference type="FunFam" id="3.30.500.10:FF:000001">
    <property type="entry name" value="H-2 class I histocompatibility antigen, alpha chain"/>
    <property type="match status" value="1"/>
</dbReference>
<dbReference type="PANTHER" id="PTHR16675">
    <property type="entry name" value="MHC CLASS I-RELATED"/>
    <property type="match status" value="1"/>
</dbReference>
<keyword evidence="7 12" id="KW-0472">Membrane</keyword>
<keyword evidence="8" id="KW-1015">Disulfide bond</keyword>
<dbReference type="InterPro" id="IPR011162">
    <property type="entry name" value="MHC_I/II-like_Ag-recog"/>
</dbReference>
<evidence type="ECO:0000256" key="4">
    <source>
        <dbReference type="ARBA" id="ARBA00022729"/>
    </source>
</evidence>
<dbReference type="InterPro" id="IPR013783">
    <property type="entry name" value="Ig-like_fold"/>
</dbReference>
<evidence type="ECO:0000256" key="3">
    <source>
        <dbReference type="ARBA" id="ARBA00022692"/>
    </source>
</evidence>
<feature type="compositionally biased region" description="Basic residues" evidence="11">
    <location>
        <begin position="353"/>
        <end position="365"/>
    </location>
</feature>
<proteinExistence type="inferred from homology"/>
<dbReference type="EMBL" id="JAPFRF010000024">
    <property type="protein sequence ID" value="KAJ7303313.1"/>
    <property type="molecule type" value="Genomic_DNA"/>
</dbReference>
<evidence type="ECO:0000313" key="15">
    <source>
        <dbReference type="EMBL" id="KAJ7303313.1"/>
    </source>
</evidence>
<evidence type="ECO:0000256" key="6">
    <source>
        <dbReference type="ARBA" id="ARBA00022989"/>
    </source>
</evidence>
<dbReference type="SMART" id="SM00407">
    <property type="entry name" value="IGc1"/>
    <property type="match status" value="1"/>
</dbReference>
<dbReference type="GO" id="GO:0009897">
    <property type="term" value="C:external side of plasma membrane"/>
    <property type="evidence" value="ECO:0007669"/>
    <property type="project" value="TreeGrafter"/>
</dbReference>
<keyword evidence="16" id="KW-1185">Reference proteome</keyword>
<evidence type="ECO:0000256" key="11">
    <source>
        <dbReference type="SAM" id="MobiDB-lite"/>
    </source>
</evidence>
<name>A0A9Q1AQD4_9SAUR</name>
<comment type="caution">
    <text evidence="15">The sequence shown here is derived from an EMBL/GenBank/DDBJ whole genome shotgun (WGS) entry which is preliminary data.</text>
</comment>
<dbReference type="Proteomes" id="UP001142489">
    <property type="component" value="Unassembled WGS sequence"/>
</dbReference>
<dbReference type="SUPFAM" id="SSF48726">
    <property type="entry name" value="Immunoglobulin"/>
    <property type="match status" value="1"/>
</dbReference>
<dbReference type="InterPro" id="IPR003597">
    <property type="entry name" value="Ig_C1-set"/>
</dbReference>
<evidence type="ECO:0000256" key="9">
    <source>
        <dbReference type="ARBA" id="ARBA00023180"/>
    </source>
</evidence>
<keyword evidence="6 12" id="KW-1133">Transmembrane helix</keyword>
<dbReference type="Gene3D" id="3.30.500.10">
    <property type="entry name" value="MHC class I-like antigen recognition-like"/>
    <property type="match status" value="1"/>
</dbReference>
<keyword evidence="5" id="KW-0391">Immunity</keyword>
<dbReference type="AlphaFoldDB" id="A0A9Q1AQD4"/>
<feature type="chain" id="PRO_5040360379" description="Ig-like domain-containing protein" evidence="13">
    <location>
        <begin position="21"/>
        <end position="365"/>
    </location>
</feature>
<dbReference type="Pfam" id="PF00129">
    <property type="entry name" value="MHC_I"/>
    <property type="match status" value="1"/>
</dbReference>
<evidence type="ECO:0000256" key="7">
    <source>
        <dbReference type="ARBA" id="ARBA00023136"/>
    </source>
</evidence>
<keyword evidence="3 12" id="KW-0812">Transmembrane</keyword>
<dbReference type="GO" id="GO:0005615">
    <property type="term" value="C:extracellular space"/>
    <property type="evidence" value="ECO:0007669"/>
    <property type="project" value="TreeGrafter"/>
</dbReference>
<dbReference type="Gene3D" id="2.60.40.10">
    <property type="entry name" value="Immunoglobulins"/>
    <property type="match status" value="1"/>
</dbReference>
<protein>
    <recommendedName>
        <fullName evidence="14">Ig-like domain-containing protein</fullName>
    </recommendedName>
</protein>
<evidence type="ECO:0000256" key="2">
    <source>
        <dbReference type="ARBA" id="ARBA00022451"/>
    </source>
</evidence>
<feature type="transmembrane region" description="Helical" evidence="12">
    <location>
        <begin position="308"/>
        <end position="332"/>
    </location>
</feature>
<feature type="region of interest" description="Disordered" evidence="11">
    <location>
        <begin position="343"/>
        <end position="365"/>
    </location>
</feature>
<dbReference type="InterPro" id="IPR036179">
    <property type="entry name" value="Ig-like_dom_sf"/>
</dbReference>
<dbReference type="GO" id="GO:0002474">
    <property type="term" value="P:antigen processing and presentation of peptide antigen via MHC class I"/>
    <property type="evidence" value="ECO:0007669"/>
    <property type="project" value="UniProtKB-KW"/>
</dbReference>
<evidence type="ECO:0000256" key="10">
    <source>
        <dbReference type="RuleBase" id="RU004439"/>
    </source>
</evidence>
<evidence type="ECO:0000256" key="8">
    <source>
        <dbReference type="ARBA" id="ARBA00023157"/>
    </source>
</evidence>
<comment type="similarity">
    <text evidence="10">Belongs to the MHC class I family.</text>
</comment>
<dbReference type="PROSITE" id="PS50835">
    <property type="entry name" value="IG_LIKE"/>
    <property type="match status" value="1"/>
</dbReference>
<evidence type="ECO:0000256" key="12">
    <source>
        <dbReference type="SAM" id="Phobius"/>
    </source>
</evidence>
<dbReference type="PRINTS" id="PR01638">
    <property type="entry name" value="MHCCLASSI"/>
</dbReference>
<dbReference type="OrthoDB" id="8936120at2759"/>
<sequence length="365" mass="41812">MVLLWLLGAAALLLQGSCSGSSPSSFPHSLHYRFTVVSEPGQGLPQFIVTAHFDGRLFAYYDSERKNGAPREPWMEEMIQVDPQFWDWLNRNARNTEHILKWQFQRVMGRYNHSQGFHTIQWMFGCELGENGHKAGFNKFGYDGKEALSFEKDTLTWAAYDAVAQEYKREWESGPGRTERSKHYLEVKCIGMLRQLLEFNKKEWQRRVAPAVKVLHKGSRNGAETLVCHIHGFYPKEIDATWRKNGEVLEAETLRGNVVPNSDGTYYTWLSIEIDPKEKDQYQCAVEHDSLLADPDPPAKKPDSGISLWLTVGVVLGLVLPAVALVAVGMAIKRSRESRPLALNEEMRNMNPPRRRRHVVIHQEH</sequence>
<dbReference type="Pfam" id="PF07654">
    <property type="entry name" value="C1-set"/>
    <property type="match status" value="1"/>
</dbReference>
<dbReference type="GO" id="GO:0006955">
    <property type="term" value="P:immune response"/>
    <property type="evidence" value="ECO:0007669"/>
    <property type="project" value="TreeGrafter"/>
</dbReference>
<evidence type="ECO:0000256" key="5">
    <source>
        <dbReference type="ARBA" id="ARBA00022859"/>
    </source>
</evidence>
<dbReference type="InterPro" id="IPR011161">
    <property type="entry name" value="MHC_I-like_Ag-recog"/>
</dbReference>
<keyword evidence="9" id="KW-0325">Glycoprotein</keyword>
<dbReference type="InterPro" id="IPR037055">
    <property type="entry name" value="MHC_I-like_Ag-recog_sf"/>
</dbReference>
<dbReference type="InterPro" id="IPR007110">
    <property type="entry name" value="Ig-like_dom"/>
</dbReference>
<accession>A0A9Q1AQD4</accession>
<feature type="domain" description="Ig-like" evidence="14">
    <location>
        <begin position="210"/>
        <end position="307"/>
    </location>
</feature>
<evidence type="ECO:0000256" key="13">
    <source>
        <dbReference type="SAM" id="SignalP"/>
    </source>
</evidence>
<dbReference type="SUPFAM" id="SSF54452">
    <property type="entry name" value="MHC antigen-recognition domain"/>
    <property type="match status" value="1"/>
</dbReference>
<dbReference type="PANTHER" id="PTHR16675:SF242">
    <property type="entry name" value="MAJOR HISTOCOMPATIBILITY COMPLEX CLASS I-RELATED GENE PROTEIN"/>
    <property type="match status" value="1"/>
</dbReference>
<evidence type="ECO:0000256" key="1">
    <source>
        <dbReference type="ARBA" id="ARBA00004479"/>
    </source>
</evidence>
<keyword evidence="4 13" id="KW-0732">Signal</keyword>
<dbReference type="FunFam" id="2.60.40.10:FF:000204">
    <property type="entry name" value="Major histocompatibility complex, class I-related protein"/>
    <property type="match status" value="1"/>
</dbReference>
<dbReference type="GO" id="GO:0042612">
    <property type="term" value="C:MHC class I protein complex"/>
    <property type="evidence" value="ECO:0007669"/>
    <property type="project" value="UniProtKB-KW"/>
</dbReference>
<dbReference type="InterPro" id="IPR050208">
    <property type="entry name" value="MHC_class-I_related"/>
</dbReference>
<feature type="signal peptide" evidence="13">
    <location>
        <begin position="1"/>
        <end position="20"/>
    </location>
</feature>